<dbReference type="Proteomes" id="UP001652624">
    <property type="component" value="Chromosome 9"/>
</dbReference>
<evidence type="ECO:0000313" key="1">
    <source>
        <dbReference type="Proteomes" id="UP001652624"/>
    </source>
</evidence>
<reference evidence="2" key="1">
    <citation type="submission" date="2025-08" db="UniProtKB">
        <authorList>
            <consortium name="RefSeq"/>
        </authorList>
    </citation>
    <scope>IDENTIFICATION</scope>
</reference>
<keyword evidence="1" id="KW-1185">Reference proteome</keyword>
<dbReference type="InterPro" id="IPR027902">
    <property type="entry name" value="DUF4487"/>
</dbReference>
<dbReference type="RefSeq" id="XP_016047463.1">
    <property type="nucleotide sequence ID" value="XM_016191977.2"/>
</dbReference>
<accession>A0A1S3WM58</accession>
<organism evidence="1 2">
    <name type="scientific">Erinaceus europaeus</name>
    <name type="common">Western European hedgehog</name>
    <dbReference type="NCBI Taxonomy" id="9365"/>
    <lineage>
        <taxon>Eukaryota</taxon>
        <taxon>Metazoa</taxon>
        <taxon>Chordata</taxon>
        <taxon>Craniata</taxon>
        <taxon>Vertebrata</taxon>
        <taxon>Euteleostomi</taxon>
        <taxon>Mammalia</taxon>
        <taxon>Eutheria</taxon>
        <taxon>Laurasiatheria</taxon>
        <taxon>Eulipotyphla</taxon>
        <taxon>Erinaceidae</taxon>
        <taxon>Erinaceinae</taxon>
        <taxon>Erinaceus</taxon>
    </lineage>
</organism>
<dbReference type="PANTHER" id="PTHR16071">
    <property type="entry name" value="CHROMOSOME 1 OPEN READING FRAME 112"/>
    <property type="match status" value="1"/>
</dbReference>
<name>A0A1S3WM58_ERIEU</name>
<sequence length="180" mass="20684">MSQEGAVSASAASLEELARWPEEMCRRELQSVLPRLLSMFEHSDDWSEHIQILKITVQMFLPHMNHMTLEQTLFSQMLPKTVKLFDNMMYELTNQARELSSQNLEIQATLRNILQTMVQVLGALTGCVQHVCATQESILLEHIHSLPSSVIHVVKSTFVHCKSQTFFRLFSRRPIPFKSS</sequence>
<proteinExistence type="predicted"/>
<evidence type="ECO:0000313" key="2">
    <source>
        <dbReference type="RefSeq" id="XP_016047463.1"/>
    </source>
</evidence>
<dbReference type="OrthoDB" id="6088000at2759"/>
<dbReference type="AlphaFoldDB" id="A0A1S3WM58"/>
<gene>
    <name evidence="2" type="primary">FIRRM</name>
</gene>
<protein>
    <submittedName>
        <fullName evidence="2">FIGNL1-interacting regulator of recombination and mitosis isoform X3</fullName>
    </submittedName>
</protein>
<dbReference type="PANTHER" id="PTHR16071:SF2">
    <property type="entry name" value="FIGNL1-INTERACTING REGULATOR OF RECOMBINATION AND MITOSIS"/>
    <property type="match status" value="1"/>
</dbReference>